<protein>
    <submittedName>
        <fullName evidence="1">Uncharacterized protein</fullName>
    </submittedName>
</protein>
<name>A0A6A6UJI2_9PEZI</name>
<dbReference type="EMBL" id="MU004233">
    <property type="protein sequence ID" value="KAF2671044.1"/>
    <property type="molecule type" value="Genomic_DNA"/>
</dbReference>
<dbReference type="Proteomes" id="UP000799302">
    <property type="component" value="Unassembled WGS sequence"/>
</dbReference>
<keyword evidence="2" id="KW-1185">Reference proteome</keyword>
<gene>
    <name evidence="1" type="ORF">BT63DRAFT_438583</name>
</gene>
<dbReference type="AlphaFoldDB" id="A0A6A6UJI2"/>
<accession>A0A6A6UJI2</accession>
<proteinExistence type="predicted"/>
<reference evidence="1" key="1">
    <citation type="journal article" date="2020" name="Stud. Mycol.">
        <title>101 Dothideomycetes genomes: a test case for predicting lifestyles and emergence of pathogens.</title>
        <authorList>
            <person name="Haridas S."/>
            <person name="Albert R."/>
            <person name="Binder M."/>
            <person name="Bloem J."/>
            <person name="Labutti K."/>
            <person name="Salamov A."/>
            <person name="Andreopoulos B."/>
            <person name="Baker S."/>
            <person name="Barry K."/>
            <person name="Bills G."/>
            <person name="Bluhm B."/>
            <person name="Cannon C."/>
            <person name="Castanera R."/>
            <person name="Culley D."/>
            <person name="Daum C."/>
            <person name="Ezra D."/>
            <person name="Gonzalez J."/>
            <person name="Henrissat B."/>
            <person name="Kuo A."/>
            <person name="Liang C."/>
            <person name="Lipzen A."/>
            <person name="Lutzoni F."/>
            <person name="Magnuson J."/>
            <person name="Mondo S."/>
            <person name="Nolan M."/>
            <person name="Ohm R."/>
            <person name="Pangilinan J."/>
            <person name="Park H.-J."/>
            <person name="Ramirez L."/>
            <person name="Alfaro M."/>
            <person name="Sun H."/>
            <person name="Tritt A."/>
            <person name="Yoshinaga Y."/>
            <person name="Zwiers L.-H."/>
            <person name="Turgeon B."/>
            <person name="Goodwin S."/>
            <person name="Spatafora J."/>
            <person name="Crous P."/>
            <person name="Grigoriev I."/>
        </authorList>
    </citation>
    <scope>NUCLEOTIDE SEQUENCE</scope>
    <source>
        <strain evidence="1">CBS 115976</strain>
    </source>
</reference>
<sequence length="177" mass="20632">MLNRVEFDPENAAGEVETMWPELKVLGKALPKAIKSLGFAIKKEPEDLTWRELSLVILKWMDICYGSRVGNKWQAASQRLKYVRSVCQLMLADAPVGEVRIDNSNYVAMLIYNHLLGQWILQCWRELASWDVFYDNLIAGADTFANEWRKATDQKSYRHVWEKIMRQKTTKKLEALH</sequence>
<evidence type="ECO:0000313" key="1">
    <source>
        <dbReference type="EMBL" id="KAF2671044.1"/>
    </source>
</evidence>
<organism evidence="1 2">
    <name type="scientific">Microthyrium microscopicum</name>
    <dbReference type="NCBI Taxonomy" id="703497"/>
    <lineage>
        <taxon>Eukaryota</taxon>
        <taxon>Fungi</taxon>
        <taxon>Dikarya</taxon>
        <taxon>Ascomycota</taxon>
        <taxon>Pezizomycotina</taxon>
        <taxon>Dothideomycetes</taxon>
        <taxon>Dothideomycetes incertae sedis</taxon>
        <taxon>Microthyriales</taxon>
        <taxon>Microthyriaceae</taxon>
        <taxon>Microthyrium</taxon>
    </lineage>
</organism>
<evidence type="ECO:0000313" key="2">
    <source>
        <dbReference type="Proteomes" id="UP000799302"/>
    </source>
</evidence>